<dbReference type="Gene3D" id="3.30.40.10">
    <property type="entry name" value="Zinc/RING finger domain, C3HC4 (zinc finger)"/>
    <property type="match status" value="1"/>
</dbReference>
<dbReference type="GO" id="GO:0005654">
    <property type="term" value="C:nucleoplasm"/>
    <property type="evidence" value="ECO:0000318"/>
    <property type="project" value="GO_Central"/>
</dbReference>
<dbReference type="OrthoDB" id="6105938at2759"/>
<dbReference type="Pfam" id="PF13445">
    <property type="entry name" value="zf-RING_UBOX"/>
    <property type="match status" value="1"/>
</dbReference>
<dbReference type="GO" id="GO:0061630">
    <property type="term" value="F:ubiquitin protein ligase activity"/>
    <property type="evidence" value="ECO:0000318"/>
    <property type="project" value="GO_Central"/>
</dbReference>
<dbReference type="PANTHER" id="PTHR25462:SF296">
    <property type="entry name" value="MEIOTIC P26, ISOFORM F"/>
    <property type="match status" value="1"/>
</dbReference>
<dbReference type="Proteomes" id="UP000007110">
    <property type="component" value="Unassembled WGS sequence"/>
</dbReference>
<keyword evidence="3" id="KW-0862">Zinc</keyword>
<protein>
    <submittedName>
        <fullName evidence="7">Uncharacterized protein</fullName>
    </submittedName>
</protein>
<dbReference type="PROSITE" id="PS00518">
    <property type="entry name" value="ZF_RING_1"/>
    <property type="match status" value="1"/>
</dbReference>
<dbReference type="PROSITE" id="PS50089">
    <property type="entry name" value="ZF_RING_2"/>
    <property type="match status" value="1"/>
</dbReference>
<dbReference type="GO" id="GO:0008270">
    <property type="term" value="F:zinc ion binding"/>
    <property type="evidence" value="ECO:0007669"/>
    <property type="project" value="UniProtKB-KW"/>
</dbReference>
<dbReference type="EnsemblMetazoa" id="XM_003728707">
    <property type="protein sequence ID" value="XP_003728755"/>
    <property type="gene ID" value="LOC100892572"/>
</dbReference>
<keyword evidence="1" id="KW-0479">Metal-binding</keyword>
<dbReference type="SUPFAM" id="SSF101898">
    <property type="entry name" value="NHL repeat"/>
    <property type="match status" value="1"/>
</dbReference>
<proteinExistence type="predicted"/>
<dbReference type="Gene3D" id="3.30.160.60">
    <property type="entry name" value="Classic Zinc Finger"/>
    <property type="match status" value="1"/>
</dbReference>
<evidence type="ECO:0000256" key="2">
    <source>
        <dbReference type="ARBA" id="ARBA00022771"/>
    </source>
</evidence>
<evidence type="ECO:0000313" key="7">
    <source>
        <dbReference type="EnsemblMetazoa" id="XP_003728755"/>
    </source>
</evidence>
<sequence>MASLNQTIARTLECSICLELLSDPKQLSCSHTFCKRCLDNMLACSSQTETVNSLTCPICRSVTDVKHGDVMNLNANVPLKALVEDLRNSQQLCDCEVCQTGSKAVHFCQECGKNVCNECLENHNKWPPNLKHTVVFVKDIQERRFVFERKVSKELYCQEHDTSDGQPNICSGVCLTCKKLICMRSSKLLHENEGHTVVGAREYKASFQSKIQILQAEGKAKAKTIETHLAVIKSQMKRVTDHIDRKYVEITNVYLVSVKLLNDSKSALVEQVDAHDGPLNLRLQKMKGDHERLVASLKKTSELLDSSLNAPLSGDVIAIRDSLSDKLQSLVDREDPDNQLVTDVGDRAEELFFTPRFTPDQQDPLSIGNFRVEYKTVRSVKLSCRMSFLASSVDGRMAVGYCGGGIEFVSENGQFEQTVLSDVKVRGARFLSDGGYVVLDVSNTITTYSPECVKSDARFATLCPNEGGVGSLAVSSINQIYVGYCKAMKIQAFNLGGGTAIREIQCNGFEPKQITCLDDSMIISNITSTRIIAFDGVAKQKVLHKVKKPNAYPYGAVTQDNSILIAWVNHDQGLVTIEKFTKRLKLVKTLLSDYKIEKSELNWYFLQVFTSGGVAFCTSNRLYIWACPP</sequence>
<reference evidence="7" key="2">
    <citation type="submission" date="2021-01" db="UniProtKB">
        <authorList>
            <consortium name="EnsemblMetazoa"/>
        </authorList>
    </citation>
    <scope>IDENTIFICATION</scope>
</reference>
<dbReference type="CDD" id="cd19757">
    <property type="entry name" value="Bbox1"/>
    <property type="match status" value="1"/>
</dbReference>
<dbReference type="KEGG" id="spu:100892572"/>
<organism evidence="7 8">
    <name type="scientific">Strongylocentrotus purpuratus</name>
    <name type="common">Purple sea urchin</name>
    <dbReference type="NCBI Taxonomy" id="7668"/>
    <lineage>
        <taxon>Eukaryota</taxon>
        <taxon>Metazoa</taxon>
        <taxon>Echinodermata</taxon>
        <taxon>Eleutherozoa</taxon>
        <taxon>Echinozoa</taxon>
        <taxon>Echinoidea</taxon>
        <taxon>Euechinoidea</taxon>
        <taxon>Echinacea</taxon>
        <taxon>Camarodonta</taxon>
        <taxon>Echinidea</taxon>
        <taxon>Strongylocentrotidae</taxon>
        <taxon>Strongylocentrotus</taxon>
    </lineage>
</organism>
<dbReference type="InterPro" id="IPR027370">
    <property type="entry name" value="Znf-RING_euk"/>
</dbReference>
<evidence type="ECO:0000256" key="1">
    <source>
        <dbReference type="ARBA" id="ARBA00022723"/>
    </source>
</evidence>
<dbReference type="InterPro" id="IPR047153">
    <property type="entry name" value="TRIM45/56/19-like"/>
</dbReference>
<dbReference type="AlphaFoldDB" id="A0A7M7GQR6"/>
<dbReference type="GeneID" id="100892572"/>
<feature type="domain" description="B box-type" evidence="6">
    <location>
        <begin position="90"/>
        <end position="137"/>
    </location>
</feature>
<dbReference type="InterPro" id="IPR000315">
    <property type="entry name" value="Znf_B-box"/>
</dbReference>
<dbReference type="SMART" id="SM00184">
    <property type="entry name" value="RING"/>
    <property type="match status" value="2"/>
</dbReference>
<dbReference type="OMA" id="LHENEGH"/>
<dbReference type="RefSeq" id="XP_003728755.1">
    <property type="nucleotide sequence ID" value="XM_003728707.3"/>
</dbReference>
<evidence type="ECO:0000259" key="5">
    <source>
        <dbReference type="PROSITE" id="PS50089"/>
    </source>
</evidence>
<dbReference type="FunCoup" id="A0A7M7GQR6">
    <property type="interactions" value="18"/>
</dbReference>
<evidence type="ECO:0000313" key="8">
    <source>
        <dbReference type="Proteomes" id="UP000007110"/>
    </source>
</evidence>
<evidence type="ECO:0000259" key="6">
    <source>
        <dbReference type="PROSITE" id="PS50119"/>
    </source>
</evidence>
<name>A0A7M7GQR6_STRPU</name>
<evidence type="ECO:0000256" key="3">
    <source>
        <dbReference type="ARBA" id="ARBA00022833"/>
    </source>
</evidence>
<accession>A0A7M7GQR6</accession>
<feature type="domain" description="RING-type" evidence="5">
    <location>
        <begin position="14"/>
        <end position="60"/>
    </location>
</feature>
<dbReference type="InParanoid" id="A0A7M7GQR6"/>
<keyword evidence="2 4" id="KW-0863">Zinc-finger</keyword>
<dbReference type="SUPFAM" id="SSF57850">
    <property type="entry name" value="RING/U-box"/>
    <property type="match status" value="1"/>
</dbReference>
<keyword evidence="8" id="KW-1185">Reference proteome</keyword>
<dbReference type="InterPro" id="IPR013083">
    <property type="entry name" value="Znf_RING/FYVE/PHD"/>
</dbReference>
<dbReference type="InterPro" id="IPR001841">
    <property type="entry name" value="Znf_RING"/>
</dbReference>
<dbReference type="PANTHER" id="PTHR25462">
    <property type="entry name" value="BONUS, ISOFORM C-RELATED"/>
    <property type="match status" value="1"/>
</dbReference>
<dbReference type="PROSITE" id="PS50119">
    <property type="entry name" value="ZF_BBOX"/>
    <property type="match status" value="1"/>
</dbReference>
<reference evidence="8" key="1">
    <citation type="submission" date="2015-02" db="EMBL/GenBank/DDBJ databases">
        <title>Genome sequencing for Strongylocentrotus purpuratus.</title>
        <authorList>
            <person name="Murali S."/>
            <person name="Liu Y."/>
            <person name="Vee V."/>
            <person name="English A."/>
            <person name="Wang M."/>
            <person name="Skinner E."/>
            <person name="Han Y."/>
            <person name="Muzny D.M."/>
            <person name="Worley K.C."/>
            <person name="Gibbs R.A."/>
        </authorList>
    </citation>
    <scope>NUCLEOTIDE SEQUENCE</scope>
</reference>
<evidence type="ECO:0000256" key="4">
    <source>
        <dbReference type="PROSITE-ProRule" id="PRU00024"/>
    </source>
</evidence>
<dbReference type="InterPro" id="IPR017907">
    <property type="entry name" value="Znf_RING_CS"/>
</dbReference>